<accession>A0A0F3MM24</accession>
<dbReference type="Pfam" id="PF05258">
    <property type="entry name" value="DciA"/>
    <property type="match status" value="1"/>
</dbReference>
<proteinExistence type="predicted"/>
<evidence type="ECO:0000313" key="1">
    <source>
        <dbReference type="EMBL" id="KJV56527.1"/>
    </source>
</evidence>
<dbReference type="STRING" id="1359168.OCHUTO_0435"/>
<keyword evidence="2" id="KW-1185">Reference proteome</keyword>
<dbReference type="RefSeq" id="WP_045797155.1">
    <property type="nucleotide sequence ID" value="NZ_LANP01000008.1"/>
</dbReference>
<reference evidence="1 2" key="1">
    <citation type="submission" date="2015-02" db="EMBL/GenBank/DDBJ databases">
        <title>Genome Sequencing of Rickettsiales.</title>
        <authorList>
            <person name="Daugherty S.C."/>
            <person name="Su Q."/>
            <person name="Abolude K."/>
            <person name="Beier-Sexton M."/>
            <person name="Carlyon J.A."/>
            <person name="Carter R."/>
            <person name="Day N.P."/>
            <person name="Dumler S.J."/>
            <person name="Dyachenko V."/>
            <person name="Godinez A."/>
            <person name="Kurtti T.J."/>
            <person name="Lichay M."/>
            <person name="Mullins K.E."/>
            <person name="Ott S."/>
            <person name="Pappas-Brown V."/>
            <person name="Paris D.H."/>
            <person name="Patel P."/>
            <person name="Richards A.L."/>
            <person name="Sadzewicz L."/>
            <person name="Sears K."/>
            <person name="Seidman D."/>
            <person name="Sengamalay N."/>
            <person name="Stenos J."/>
            <person name="Tallon L.J."/>
            <person name="Vincent G."/>
            <person name="Fraser C.M."/>
            <person name="Munderloh U."/>
            <person name="Dunning-Hotopp J.C."/>
        </authorList>
    </citation>
    <scope>NUCLEOTIDE SEQUENCE [LARGE SCALE GENOMIC DNA]</scope>
    <source>
        <strain evidence="1 2">Fuller</strain>
    </source>
</reference>
<dbReference type="InterPro" id="IPR007922">
    <property type="entry name" value="DciA-like"/>
</dbReference>
<dbReference type="PATRIC" id="fig|1359168.3.peg.1201"/>
<organism evidence="1 2">
    <name type="scientific">Orientia chuto str. Dubai</name>
    <dbReference type="NCBI Taxonomy" id="1359168"/>
    <lineage>
        <taxon>Bacteria</taxon>
        <taxon>Pseudomonadati</taxon>
        <taxon>Pseudomonadota</taxon>
        <taxon>Alphaproteobacteria</taxon>
        <taxon>Rickettsiales</taxon>
        <taxon>Rickettsiaceae</taxon>
        <taxon>Rickettsieae</taxon>
        <taxon>Orientia</taxon>
    </lineage>
</organism>
<name>A0A0F3MM24_9RICK</name>
<protein>
    <recommendedName>
        <fullName evidence="3">DUF721 domain-containing protein</fullName>
    </recommendedName>
</protein>
<sequence length="103" mass="12047">MQLLSQHTLRIIQSILSSKYGKEYADIVLHWNKIVGYKLGKQSCPQKMIYQKDSNNSMLYVNAYDSVTNLELNFQRKLIIEKIAIYLGYKIMKIIINVKPHRG</sequence>
<dbReference type="EMBL" id="LANP01000008">
    <property type="protein sequence ID" value="KJV56527.1"/>
    <property type="molecule type" value="Genomic_DNA"/>
</dbReference>
<comment type="caution">
    <text evidence="1">The sequence shown here is derived from an EMBL/GenBank/DDBJ whole genome shotgun (WGS) entry which is preliminary data.</text>
</comment>
<evidence type="ECO:0000313" key="2">
    <source>
        <dbReference type="Proteomes" id="UP000033616"/>
    </source>
</evidence>
<evidence type="ECO:0008006" key="3">
    <source>
        <dbReference type="Google" id="ProtNLM"/>
    </source>
</evidence>
<dbReference type="AlphaFoldDB" id="A0A0F3MM24"/>
<dbReference type="OrthoDB" id="7160947at2"/>
<gene>
    <name evidence="1" type="ORF">OCHUTO_0435</name>
</gene>
<dbReference type="Proteomes" id="UP000033616">
    <property type="component" value="Unassembled WGS sequence"/>
</dbReference>